<accession>A0A3M6UUA8</accession>
<keyword evidence="2" id="KW-1185">Reference proteome</keyword>
<gene>
    <name evidence="1" type="ORF">pdam_00023521</name>
</gene>
<dbReference type="InterPro" id="IPR036691">
    <property type="entry name" value="Endo/exonu/phosph_ase_sf"/>
</dbReference>
<protein>
    <recommendedName>
        <fullName evidence="3">Endonuclease/exonuclease/phosphatase domain-containing protein</fullName>
    </recommendedName>
</protein>
<evidence type="ECO:0008006" key="3">
    <source>
        <dbReference type="Google" id="ProtNLM"/>
    </source>
</evidence>
<dbReference type="Gene3D" id="3.60.10.10">
    <property type="entry name" value="Endonuclease/exonuclease/phosphatase"/>
    <property type="match status" value="1"/>
</dbReference>
<dbReference type="SUPFAM" id="SSF56219">
    <property type="entry name" value="DNase I-like"/>
    <property type="match status" value="1"/>
</dbReference>
<evidence type="ECO:0000313" key="1">
    <source>
        <dbReference type="EMBL" id="RMX57230.1"/>
    </source>
</evidence>
<dbReference type="EMBL" id="RCHS01000692">
    <property type="protein sequence ID" value="RMX57230.1"/>
    <property type="molecule type" value="Genomic_DNA"/>
</dbReference>
<organism evidence="1 2">
    <name type="scientific">Pocillopora damicornis</name>
    <name type="common">Cauliflower coral</name>
    <name type="synonym">Millepora damicornis</name>
    <dbReference type="NCBI Taxonomy" id="46731"/>
    <lineage>
        <taxon>Eukaryota</taxon>
        <taxon>Metazoa</taxon>
        <taxon>Cnidaria</taxon>
        <taxon>Anthozoa</taxon>
        <taxon>Hexacorallia</taxon>
        <taxon>Scleractinia</taxon>
        <taxon>Astrocoeniina</taxon>
        <taxon>Pocilloporidae</taxon>
        <taxon>Pocillopora</taxon>
    </lineage>
</organism>
<proteinExistence type="predicted"/>
<reference evidence="1 2" key="1">
    <citation type="journal article" date="2018" name="Sci. Rep.">
        <title>Comparative analysis of the Pocillopora damicornis genome highlights role of immune system in coral evolution.</title>
        <authorList>
            <person name="Cunning R."/>
            <person name="Bay R.A."/>
            <person name="Gillette P."/>
            <person name="Baker A.C."/>
            <person name="Traylor-Knowles N."/>
        </authorList>
    </citation>
    <scope>NUCLEOTIDE SEQUENCE [LARGE SCALE GENOMIC DNA]</scope>
    <source>
        <strain evidence="1">RSMAS</strain>
        <tissue evidence="1">Whole animal</tissue>
    </source>
</reference>
<comment type="caution">
    <text evidence="1">The sequence shown here is derived from an EMBL/GenBank/DDBJ whole genome shotgun (WGS) entry which is preliminary data.</text>
</comment>
<sequence>MPAGNENTEESEDRNVVNGENYALRAARTISFGEWPRYTVPAYNENMMPQRPNNAFFTPSKAMTARSIFNALVNADIDNSEIHCLQRKLNCEVVVTFKTIAAKEKFLRLNSLKETLISSESTIKSLSRRWSGRSFWSPASGRQGGVVTLISSRCSDEMVSWKKDSHGRVVSLLVRSNDVHVNLVYMYAPTDLAERKIFFDSLHDFFIPSSAIIIGGDFNCYDNALDKFGGNVSIH</sequence>
<name>A0A3M6UUA8_POCDA</name>
<evidence type="ECO:0000313" key="2">
    <source>
        <dbReference type="Proteomes" id="UP000275408"/>
    </source>
</evidence>
<dbReference type="Proteomes" id="UP000275408">
    <property type="component" value="Unassembled WGS sequence"/>
</dbReference>
<dbReference type="AlphaFoldDB" id="A0A3M6UUA8"/>